<evidence type="ECO:0000256" key="1">
    <source>
        <dbReference type="ARBA" id="ARBA00001974"/>
    </source>
</evidence>
<dbReference type="PANTHER" id="PTHR12645">
    <property type="entry name" value="ALR/ERV"/>
    <property type="match status" value="1"/>
</dbReference>
<keyword evidence="6" id="KW-1015">Disulfide bond</keyword>
<evidence type="ECO:0000313" key="8">
    <source>
        <dbReference type="EMBL" id="QHS97636.1"/>
    </source>
</evidence>
<name>A0A6C0BZL4_9ZZZZ</name>
<dbReference type="Gene3D" id="1.20.120.310">
    <property type="entry name" value="ERV/ALR sulfhydryl oxidase domain"/>
    <property type="match status" value="1"/>
</dbReference>
<dbReference type="PANTHER" id="PTHR12645:SF0">
    <property type="entry name" value="FAD-LINKED SULFHYDRYL OXIDASE ALR"/>
    <property type="match status" value="1"/>
</dbReference>
<keyword evidence="5" id="KW-0560">Oxidoreductase</keyword>
<dbReference type="EMBL" id="MN739301">
    <property type="protein sequence ID" value="QHS97636.1"/>
    <property type="molecule type" value="Genomic_DNA"/>
</dbReference>
<dbReference type="PROSITE" id="PS51324">
    <property type="entry name" value="ERV_ALR"/>
    <property type="match status" value="1"/>
</dbReference>
<protein>
    <recommendedName>
        <fullName evidence="2">thiol oxidase</fullName>
        <ecNumber evidence="2">1.8.3.2</ecNumber>
    </recommendedName>
</protein>
<evidence type="ECO:0000256" key="4">
    <source>
        <dbReference type="ARBA" id="ARBA00022827"/>
    </source>
</evidence>
<evidence type="ECO:0000256" key="5">
    <source>
        <dbReference type="ARBA" id="ARBA00023002"/>
    </source>
</evidence>
<dbReference type="GO" id="GO:0050660">
    <property type="term" value="F:flavin adenine dinucleotide binding"/>
    <property type="evidence" value="ECO:0007669"/>
    <property type="project" value="TreeGrafter"/>
</dbReference>
<dbReference type="EC" id="1.8.3.2" evidence="2"/>
<feature type="domain" description="ERV/ALR sulfhydryl oxidase" evidence="7">
    <location>
        <begin position="2"/>
        <end position="106"/>
    </location>
</feature>
<dbReference type="AlphaFoldDB" id="A0A6C0BZL4"/>
<organism evidence="8">
    <name type="scientific">viral metagenome</name>
    <dbReference type="NCBI Taxonomy" id="1070528"/>
    <lineage>
        <taxon>unclassified sequences</taxon>
        <taxon>metagenomes</taxon>
        <taxon>organismal metagenomes</taxon>
    </lineage>
</organism>
<dbReference type="InterPro" id="IPR017905">
    <property type="entry name" value="ERV/ALR_sulphydryl_oxidase"/>
</dbReference>
<evidence type="ECO:0000256" key="3">
    <source>
        <dbReference type="ARBA" id="ARBA00022630"/>
    </source>
</evidence>
<evidence type="ECO:0000259" key="7">
    <source>
        <dbReference type="PROSITE" id="PS51324"/>
    </source>
</evidence>
<comment type="cofactor">
    <cofactor evidence="1">
        <name>FAD</name>
        <dbReference type="ChEBI" id="CHEBI:57692"/>
    </cofactor>
</comment>
<reference evidence="8" key="1">
    <citation type="journal article" date="2020" name="Nature">
        <title>Giant virus diversity and host interactions through global metagenomics.</title>
        <authorList>
            <person name="Schulz F."/>
            <person name="Roux S."/>
            <person name="Paez-Espino D."/>
            <person name="Jungbluth S."/>
            <person name="Walsh D.A."/>
            <person name="Denef V.J."/>
            <person name="McMahon K.D."/>
            <person name="Konstantinidis K.T."/>
            <person name="Eloe-Fadrosh E.A."/>
            <person name="Kyrpides N.C."/>
            <person name="Woyke T."/>
        </authorList>
    </citation>
    <scope>NUCLEOTIDE SEQUENCE</scope>
    <source>
        <strain evidence="8">GVMAG-M-3300020182-33</strain>
    </source>
</reference>
<evidence type="ECO:0000256" key="6">
    <source>
        <dbReference type="ARBA" id="ARBA00023157"/>
    </source>
</evidence>
<dbReference type="InterPro" id="IPR036774">
    <property type="entry name" value="ERV/ALR_sulphydryl_oxid_sf"/>
</dbReference>
<keyword evidence="3" id="KW-0285">Flavoprotein</keyword>
<dbReference type="Pfam" id="PF04777">
    <property type="entry name" value="Evr1_Alr"/>
    <property type="match status" value="1"/>
</dbReference>
<evidence type="ECO:0000256" key="2">
    <source>
        <dbReference type="ARBA" id="ARBA00012512"/>
    </source>
</evidence>
<dbReference type="GO" id="GO:0005739">
    <property type="term" value="C:mitochondrion"/>
    <property type="evidence" value="ECO:0007669"/>
    <property type="project" value="TreeGrafter"/>
</dbReference>
<sequence length="120" mass="13728">MPSSDPRIFGPPTWTCLHILAENYPEEASLDLRIACILLLFSLARMLPCRRCSDHFREFLRENHVAQATRGKKDLVALLVAAHNNIAEHTRPNEPPYPVACAKQQYAYMRPRACPLPQLY</sequence>
<accession>A0A6C0BZL4</accession>
<keyword evidence="4" id="KW-0274">FAD</keyword>
<dbReference type="InterPro" id="IPR039799">
    <property type="entry name" value="ALR/ERV"/>
</dbReference>
<dbReference type="GO" id="GO:0016971">
    <property type="term" value="F:flavin-dependent sulfhydryl oxidase activity"/>
    <property type="evidence" value="ECO:0007669"/>
    <property type="project" value="InterPro"/>
</dbReference>
<proteinExistence type="predicted"/>
<dbReference type="SUPFAM" id="SSF69000">
    <property type="entry name" value="FAD-dependent thiol oxidase"/>
    <property type="match status" value="1"/>
</dbReference>